<evidence type="ECO:0000259" key="6">
    <source>
        <dbReference type="Pfam" id="PF13664"/>
    </source>
</evidence>
<organism evidence="7 8">
    <name type="scientific">Tilletiaria anomala (strain ATCC 24038 / CBS 436.72 / UBC 951)</name>
    <dbReference type="NCBI Taxonomy" id="1037660"/>
    <lineage>
        <taxon>Eukaryota</taxon>
        <taxon>Fungi</taxon>
        <taxon>Dikarya</taxon>
        <taxon>Basidiomycota</taxon>
        <taxon>Ustilaginomycotina</taxon>
        <taxon>Exobasidiomycetes</taxon>
        <taxon>Georgefischeriales</taxon>
        <taxon>Tilletiariaceae</taxon>
        <taxon>Tilletiaria</taxon>
    </lineage>
</organism>
<protein>
    <recommendedName>
        <fullName evidence="6">TMEM205-like domain-containing protein</fullName>
    </recommendedName>
</protein>
<dbReference type="Pfam" id="PF13664">
    <property type="entry name" value="DUF4149"/>
    <property type="match status" value="1"/>
</dbReference>
<feature type="non-terminal residue" evidence="7">
    <location>
        <position position="1"/>
    </location>
</feature>
<evidence type="ECO:0000256" key="2">
    <source>
        <dbReference type="ARBA" id="ARBA00022692"/>
    </source>
</evidence>
<feature type="transmembrane region" description="Helical" evidence="5">
    <location>
        <begin position="123"/>
        <end position="144"/>
    </location>
</feature>
<dbReference type="PANTHER" id="PTHR23241:SF102">
    <property type="entry name" value="LD23009P"/>
    <property type="match status" value="1"/>
</dbReference>
<accession>A0A066VSF8</accession>
<dbReference type="AlphaFoldDB" id="A0A066VSF8"/>
<dbReference type="GeneID" id="25262535"/>
<feature type="transmembrane region" description="Helical" evidence="5">
    <location>
        <begin position="21"/>
        <end position="40"/>
    </location>
</feature>
<dbReference type="GO" id="GO:0016020">
    <property type="term" value="C:membrane"/>
    <property type="evidence" value="ECO:0007669"/>
    <property type="project" value="UniProtKB-SubCell"/>
</dbReference>
<dbReference type="OMA" id="PLTSKTM"/>
<evidence type="ECO:0000313" key="8">
    <source>
        <dbReference type="Proteomes" id="UP000027361"/>
    </source>
</evidence>
<feature type="transmembrane region" description="Helical" evidence="5">
    <location>
        <begin position="55"/>
        <end position="76"/>
    </location>
</feature>
<feature type="domain" description="TMEM205-like" evidence="6">
    <location>
        <begin position="1"/>
        <end position="88"/>
    </location>
</feature>
<keyword evidence="4 5" id="KW-0472">Membrane</keyword>
<keyword evidence="3 5" id="KW-1133">Transmembrane helix</keyword>
<evidence type="ECO:0000256" key="1">
    <source>
        <dbReference type="ARBA" id="ARBA00004370"/>
    </source>
</evidence>
<dbReference type="RefSeq" id="XP_013242317.1">
    <property type="nucleotide sequence ID" value="XM_013386863.1"/>
</dbReference>
<dbReference type="PANTHER" id="PTHR23241">
    <property type="entry name" value="LATE EMBRYOGENESIS ABUNDANT PLANTS LEA-RELATED"/>
    <property type="match status" value="1"/>
</dbReference>
<dbReference type="HOGENOM" id="CLU_094297_0_0_1"/>
<comment type="subcellular location">
    <subcellularLocation>
        <location evidence="1">Membrane</location>
    </subcellularLocation>
</comment>
<evidence type="ECO:0000256" key="3">
    <source>
        <dbReference type="ARBA" id="ARBA00022989"/>
    </source>
</evidence>
<name>A0A066VSF8_TILAU</name>
<dbReference type="InterPro" id="IPR025423">
    <property type="entry name" value="TMEM205-like"/>
</dbReference>
<evidence type="ECO:0000313" key="7">
    <source>
        <dbReference type="EMBL" id="KDN43218.1"/>
    </source>
</evidence>
<dbReference type="InParanoid" id="A0A066VSF8"/>
<proteinExistence type="predicted"/>
<sequence length="146" mass="16524">IAYKNLPRQTFGNLQNHLFRVYFPLTTGLSAVLLATYTLANPYVRSHASDLAHPVVYQAFTLLTSTLAHAANWLYVGPRTTDVMYRRHRLERTEGKSYDNVTASDEMKDLNKQFSILHGISNLLNFVAFGGVVFHGLWLAHYGLHS</sequence>
<evidence type="ECO:0000256" key="4">
    <source>
        <dbReference type="ARBA" id="ARBA00023136"/>
    </source>
</evidence>
<evidence type="ECO:0000256" key="5">
    <source>
        <dbReference type="SAM" id="Phobius"/>
    </source>
</evidence>
<keyword evidence="8" id="KW-1185">Reference proteome</keyword>
<reference evidence="7 8" key="1">
    <citation type="submission" date="2014-05" db="EMBL/GenBank/DDBJ databases">
        <title>Draft genome sequence of a rare smut relative, Tilletiaria anomala UBC 951.</title>
        <authorList>
            <consortium name="DOE Joint Genome Institute"/>
            <person name="Toome M."/>
            <person name="Kuo A."/>
            <person name="Henrissat B."/>
            <person name="Lipzen A."/>
            <person name="Tritt A."/>
            <person name="Yoshinaga Y."/>
            <person name="Zane M."/>
            <person name="Barry K."/>
            <person name="Grigoriev I.V."/>
            <person name="Spatafora J.W."/>
            <person name="Aimea M.C."/>
        </authorList>
    </citation>
    <scope>NUCLEOTIDE SEQUENCE [LARGE SCALE GENOMIC DNA]</scope>
    <source>
        <strain evidence="7 8">UBC 951</strain>
    </source>
</reference>
<comment type="caution">
    <text evidence="7">The sequence shown here is derived from an EMBL/GenBank/DDBJ whole genome shotgun (WGS) entry which is preliminary data.</text>
</comment>
<keyword evidence="2 5" id="KW-0812">Transmembrane</keyword>
<gene>
    <name evidence="7" type="ORF">K437DRAFT_225767</name>
</gene>
<dbReference type="EMBL" id="JMSN01000063">
    <property type="protein sequence ID" value="KDN43218.1"/>
    <property type="molecule type" value="Genomic_DNA"/>
</dbReference>
<dbReference type="OrthoDB" id="1641132at2759"/>
<dbReference type="InterPro" id="IPR053009">
    <property type="entry name" value="Xanthocillin_Biosynth-Assoc"/>
</dbReference>
<dbReference type="Proteomes" id="UP000027361">
    <property type="component" value="Unassembled WGS sequence"/>
</dbReference>